<dbReference type="InterPro" id="IPR012338">
    <property type="entry name" value="Beta-lactam/transpept-like"/>
</dbReference>
<organism evidence="3 4">
    <name type="scientific">Corynebacterium heidelbergense</name>
    <dbReference type="NCBI Taxonomy" id="2055947"/>
    <lineage>
        <taxon>Bacteria</taxon>
        <taxon>Bacillati</taxon>
        <taxon>Actinomycetota</taxon>
        <taxon>Actinomycetes</taxon>
        <taxon>Mycobacteriales</taxon>
        <taxon>Corynebacteriaceae</taxon>
        <taxon>Corynebacterium</taxon>
    </lineage>
</organism>
<name>A0A364V7A2_9CORY</name>
<dbReference type="SUPFAM" id="SSF56601">
    <property type="entry name" value="beta-lactamase/transpeptidase-like"/>
    <property type="match status" value="1"/>
</dbReference>
<dbReference type="PANTHER" id="PTHR30023">
    <property type="entry name" value="D-ALANYL-D-ALANINE CARBOXYPEPTIDASE"/>
    <property type="match status" value="1"/>
</dbReference>
<comment type="similarity">
    <text evidence="1">Belongs to the peptidase S13 family.</text>
</comment>
<dbReference type="Pfam" id="PF02113">
    <property type="entry name" value="Peptidase_S13"/>
    <property type="match status" value="2"/>
</dbReference>
<dbReference type="AlphaFoldDB" id="A0A364V7A2"/>
<dbReference type="InterPro" id="IPR000667">
    <property type="entry name" value="Peptidase_S13"/>
</dbReference>
<proteinExistence type="inferred from homology"/>
<evidence type="ECO:0000313" key="3">
    <source>
        <dbReference type="EMBL" id="RAV32501.1"/>
    </source>
</evidence>
<keyword evidence="3" id="KW-0121">Carboxypeptidase</keyword>
<dbReference type="PANTHER" id="PTHR30023:SF0">
    <property type="entry name" value="PENICILLIN-SENSITIVE CARBOXYPEPTIDASE A"/>
    <property type="match status" value="1"/>
</dbReference>
<dbReference type="Proteomes" id="UP000251047">
    <property type="component" value="Unassembled WGS sequence"/>
</dbReference>
<reference evidence="3 4" key="1">
    <citation type="journal article" date="2018" name="Syst. Appl. Microbiol.">
        <title>Corynebacterium heidelbergense sp. nov., isolated from the preen glands of Egyptian geese (Alopochen aegyptiacus).</title>
        <authorList>
            <person name="Braun M.S."/>
            <person name="Wang E."/>
            <person name="Zimmermann S."/>
            <person name="Wink M."/>
        </authorList>
    </citation>
    <scope>NUCLEOTIDE SEQUENCE [LARGE SCALE GENOMIC DNA]</scope>
    <source>
        <strain evidence="3 4">DSM 104638</strain>
    </source>
</reference>
<accession>A0A364V7A2</accession>
<evidence type="ECO:0000313" key="4">
    <source>
        <dbReference type="Proteomes" id="UP000251047"/>
    </source>
</evidence>
<keyword evidence="2" id="KW-0378">Hydrolase</keyword>
<protein>
    <submittedName>
        <fullName evidence="3">D-alanyl-D-alanine carboxypeptidase/D-alanyl-D-alanine-endopeptidase</fullName>
    </submittedName>
</protein>
<evidence type="ECO:0000256" key="1">
    <source>
        <dbReference type="ARBA" id="ARBA00006096"/>
    </source>
</evidence>
<dbReference type="PRINTS" id="PR00922">
    <property type="entry name" value="DADACBPTASE3"/>
</dbReference>
<gene>
    <name evidence="3" type="primary">dacB</name>
    <name evidence="3" type="ORF">CWC39_10400</name>
</gene>
<dbReference type="Gene3D" id="3.40.710.10">
    <property type="entry name" value="DD-peptidase/beta-lactamase superfamily"/>
    <property type="match status" value="2"/>
</dbReference>
<dbReference type="GO" id="GO:0000270">
    <property type="term" value="P:peptidoglycan metabolic process"/>
    <property type="evidence" value="ECO:0007669"/>
    <property type="project" value="TreeGrafter"/>
</dbReference>
<comment type="caution">
    <text evidence="3">The sequence shown here is derived from an EMBL/GenBank/DDBJ whole genome shotgun (WGS) entry which is preliminary data.</text>
</comment>
<sequence>MNLGAAAADPALGKLSAHVTDLETGQVLFAQDEGKPLVPASAAKLTTFAASTLTLPRDHRLATRVLQNSPEELVIRGEGDVTLEKSPGSGFFTGPASVQDLAQQVRRSLGADVGKIERIRVDNNVRESALFNPTWDRKDIGGGNVTNLDAVMLDAGRLDPSDSYSPRSEHPGQDVAANLADQLGLSGVDTGVTDGGQVAGGSGGREVAKVESAPLSVRQRDMMVHSDNLLAEAIGREIAAAAGKPATFDGATQATLEILRSHGIDTEGAVLKDNSGMSGDDRLTARTLDSILANADLRGKLEELPVAHAEGTLLTRFGQGSGAEDAAGRVRAKTGTLSGVNALAGSVTTKSGRPVSFAFLSNASEADSARPALDRLAAALYRQ</sequence>
<dbReference type="EMBL" id="PHQP01000148">
    <property type="protein sequence ID" value="RAV32501.1"/>
    <property type="molecule type" value="Genomic_DNA"/>
</dbReference>
<keyword evidence="3" id="KW-0645">Protease</keyword>
<evidence type="ECO:0000256" key="2">
    <source>
        <dbReference type="ARBA" id="ARBA00022801"/>
    </source>
</evidence>
<dbReference type="GO" id="GO:0006508">
    <property type="term" value="P:proteolysis"/>
    <property type="evidence" value="ECO:0007669"/>
    <property type="project" value="InterPro"/>
</dbReference>
<dbReference type="NCBIfam" id="TIGR00666">
    <property type="entry name" value="PBP4"/>
    <property type="match status" value="1"/>
</dbReference>
<dbReference type="GO" id="GO:0004185">
    <property type="term" value="F:serine-type carboxypeptidase activity"/>
    <property type="evidence" value="ECO:0007669"/>
    <property type="project" value="InterPro"/>
</dbReference>